<evidence type="ECO:0000256" key="2">
    <source>
        <dbReference type="ARBA" id="ARBA00023125"/>
    </source>
</evidence>
<dbReference type="CDD" id="cd06170">
    <property type="entry name" value="LuxR_C_like"/>
    <property type="match status" value="1"/>
</dbReference>
<feature type="domain" description="HTH luxR-type" evidence="4">
    <location>
        <begin position="1"/>
        <end position="61"/>
    </location>
</feature>
<keyword evidence="1" id="KW-0805">Transcription regulation</keyword>
<dbReference type="Gene3D" id="1.10.10.10">
    <property type="entry name" value="Winged helix-like DNA-binding domain superfamily/Winged helix DNA-binding domain"/>
    <property type="match status" value="1"/>
</dbReference>
<evidence type="ECO:0000313" key="6">
    <source>
        <dbReference type="Proteomes" id="UP001519332"/>
    </source>
</evidence>
<dbReference type="InterPro" id="IPR016032">
    <property type="entry name" value="Sig_transdc_resp-reg_C-effctor"/>
</dbReference>
<dbReference type="PRINTS" id="PR00038">
    <property type="entry name" value="HTHLUXR"/>
</dbReference>
<dbReference type="Pfam" id="PF00196">
    <property type="entry name" value="GerE"/>
    <property type="match status" value="1"/>
</dbReference>
<comment type="caution">
    <text evidence="5">The sequence shown here is derived from an EMBL/GenBank/DDBJ whole genome shotgun (WGS) entry which is preliminary data.</text>
</comment>
<keyword evidence="2 5" id="KW-0238">DNA-binding</keyword>
<dbReference type="InterPro" id="IPR036388">
    <property type="entry name" value="WH-like_DNA-bd_sf"/>
</dbReference>
<dbReference type="PROSITE" id="PS50043">
    <property type="entry name" value="HTH_LUXR_2"/>
    <property type="match status" value="1"/>
</dbReference>
<dbReference type="Proteomes" id="UP001519332">
    <property type="component" value="Unassembled WGS sequence"/>
</dbReference>
<evidence type="ECO:0000313" key="5">
    <source>
        <dbReference type="EMBL" id="MBP2322982.1"/>
    </source>
</evidence>
<dbReference type="SMART" id="SM00421">
    <property type="entry name" value="HTH_LUXR"/>
    <property type="match status" value="1"/>
</dbReference>
<evidence type="ECO:0000256" key="3">
    <source>
        <dbReference type="ARBA" id="ARBA00023163"/>
    </source>
</evidence>
<dbReference type="PANTHER" id="PTHR44688:SF16">
    <property type="entry name" value="DNA-BINDING TRANSCRIPTIONAL ACTIVATOR DEVR_DOSR"/>
    <property type="match status" value="1"/>
</dbReference>
<reference evidence="5 6" key="1">
    <citation type="submission" date="2021-03" db="EMBL/GenBank/DDBJ databases">
        <title>Sequencing the genomes of 1000 actinobacteria strains.</title>
        <authorList>
            <person name="Klenk H.-P."/>
        </authorList>
    </citation>
    <scope>NUCLEOTIDE SEQUENCE [LARGE SCALE GENOMIC DNA]</scope>
    <source>
        <strain evidence="5 6">DSM 46670</strain>
    </source>
</reference>
<dbReference type="PANTHER" id="PTHR44688">
    <property type="entry name" value="DNA-BINDING TRANSCRIPTIONAL ACTIVATOR DEVR_DOSR"/>
    <property type="match status" value="1"/>
</dbReference>
<dbReference type="RefSeq" id="WP_307855132.1">
    <property type="nucleotide sequence ID" value="NZ_JAGINW010000001.1"/>
</dbReference>
<organism evidence="5 6">
    <name type="scientific">Kibdelosporangium banguiense</name>
    <dbReference type="NCBI Taxonomy" id="1365924"/>
    <lineage>
        <taxon>Bacteria</taxon>
        <taxon>Bacillati</taxon>
        <taxon>Actinomycetota</taxon>
        <taxon>Actinomycetes</taxon>
        <taxon>Pseudonocardiales</taxon>
        <taxon>Pseudonocardiaceae</taxon>
        <taxon>Kibdelosporangium</taxon>
    </lineage>
</organism>
<protein>
    <submittedName>
        <fullName evidence="5">DNA-binding NarL/FixJ family response regulator</fullName>
    </submittedName>
</protein>
<dbReference type="EMBL" id="JAGINW010000001">
    <property type="protein sequence ID" value="MBP2322982.1"/>
    <property type="molecule type" value="Genomic_DNA"/>
</dbReference>
<proteinExistence type="predicted"/>
<accession>A0ABS4TEY7</accession>
<dbReference type="SUPFAM" id="SSF46894">
    <property type="entry name" value="C-terminal effector domain of the bipartite response regulators"/>
    <property type="match status" value="1"/>
</dbReference>
<evidence type="ECO:0000256" key="1">
    <source>
        <dbReference type="ARBA" id="ARBA00023015"/>
    </source>
</evidence>
<keyword evidence="3" id="KW-0804">Transcription</keyword>
<dbReference type="InterPro" id="IPR000792">
    <property type="entry name" value="Tscrpt_reg_LuxR_C"/>
</dbReference>
<gene>
    <name evidence="5" type="ORF">JOF56_003367</name>
</gene>
<sequence length="61" mass="6630">MAATETETKIAELVATGLTNREVAAQLFASVRTVEGHLAAVYRKLGVRSRTELTRLLSEQA</sequence>
<name>A0ABS4TEY7_9PSEU</name>
<dbReference type="GO" id="GO:0003677">
    <property type="term" value="F:DNA binding"/>
    <property type="evidence" value="ECO:0007669"/>
    <property type="project" value="UniProtKB-KW"/>
</dbReference>
<keyword evidence="6" id="KW-1185">Reference proteome</keyword>
<evidence type="ECO:0000259" key="4">
    <source>
        <dbReference type="PROSITE" id="PS50043"/>
    </source>
</evidence>